<keyword evidence="6 13" id="KW-1133">Transmembrane helix</keyword>
<comment type="subcellular location">
    <subcellularLocation>
        <location evidence="2">Cell membrane</location>
        <topology evidence="2">Multi-pass membrane protein</topology>
    </subcellularLocation>
    <subcellularLocation>
        <location evidence="1">Membrane</location>
        <location evidence="1">Caveola</location>
        <topology evidence="1">Multi-pass membrane protein</topology>
    </subcellularLocation>
</comment>
<evidence type="ECO:0000256" key="13">
    <source>
        <dbReference type="SAM" id="Phobius"/>
    </source>
</evidence>
<dbReference type="Pfam" id="PF01130">
    <property type="entry name" value="CD36"/>
    <property type="match status" value="1"/>
</dbReference>
<comment type="similarity">
    <text evidence="3">Belongs to the CD36 family.</text>
</comment>
<gene>
    <name evidence="14" type="ORF">PSYICH_LOCUS8314</name>
</gene>
<evidence type="ECO:0000256" key="12">
    <source>
        <dbReference type="ARBA" id="ARBA00042244"/>
    </source>
</evidence>
<feature type="transmembrane region" description="Helical" evidence="13">
    <location>
        <begin position="509"/>
        <end position="529"/>
    </location>
</feature>
<dbReference type="InterPro" id="IPR002159">
    <property type="entry name" value="CD36_fam"/>
</dbReference>
<evidence type="ECO:0000313" key="14">
    <source>
        <dbReference type="EMBL" id="CAH1107590.1"/>
    </source>
</evidence>
<evidence type="ECO:0000256" key="4">
    <source>
        <dbReference type="ARBA" id="ARBA00022475"/>
    </source>
</evidence>
<proteinExistence type="inferred from homology"/>
<dbReference type="Proteomes" id="UP001153636">
    <property type="component" value="Chromosome 22"/>
</dbReference>
<organism evidence="14 15">
    <name type="scientific">Psylliodes chrysocephalus</name>
    <dbReference type="NCBI Taxonomy" id="3402493"/>
    <lineage>
        <taxon>Eukaryota</taxon>
        <taxon>Metazoa</taxon>
        <taxon>Ecdysozoa</taxon>
        <taxon>Arthropoda</taxon>
        <taxon>Hexapoda</taxon>
        <taxon>Insecta</taxon>
        <taxon>Pterygota</taxon>
        <taxon>Neoptera</taxon>
        <taxon>Endopterygota</taxon>
        <taxon>Coleoptera</taxon>
        <taxon>Polyphaga</taxon>
        <taxon>Cucujiformia</taxon>
        <taxon>Chrysomeloidea</taxon>
        <taxon>Chrysomelidae</taxon>
        <taxon>Galerucinae</taxon>
        <taxon>Alticini</taxon>
        <taxon>Psylliodes</taxon>
    </lineage>
</organism>
<keyword evidence="8" id="KW-1015">Disulfide bond</keyword>
<evidence type="ECO:0000256" key="8">
    <source>
        <dbReference type="ARBA" id="ARBA00023157"/>
    </source>
</evidence>
<evidence type="ECO:0000256" key="5">
    <source>
        <dbReference type="ARBA" id="ARBA00022692"/>
    </source>
</evidence>
<keyword evidence="4" id="KW-1003">Cell membrane</keyword>
<evidence type="ECO:0000256" key="3">
    <source>
        <dbReference type="ARBA" id="ARBA00010532"/>
    </source>
</evidence>
<dbReference type="PRINTS" id="PR01609">
    <property type="entry name" value="CD36FAMILY"/>
</dbReference>
<dbReference type="GO" id="GO:0005737">
    <property type="term" value="C:cytoplasm"/>
    <property type="evidence" value="ECO:0007669"/>
    <property type="project" value="TreeGrafter"/>
</dbReference>
<name>A0A9P0CXF2_9CUCU</name>
<evidence type="ECO:0000256" key="7">
    <source>
        <dbReference type="ARBA" id="ARBA00023136"/>
    </source>
</evidence>
<dbReference type="GO" id="GO:0005044">
    <property type="term" value="F:scavenger receptor activity"/>
    <property type="evidence" value="ECO:0007669"/>
    <property type="project" value="TreeGrafter"/>
</dbReference>
<keyword evidence="5 13" id="KW-0812">Transmembrane</keyword>
<evidence type="ECO:0000256" key="9">
    <source>
        <dbReference type="ARBA" id="ARBA00023170"/>
    </source>
</evidence>
<keyword evidence="9" id="KW-0675">Receptor</keyword>
<evidence type="ECO:0000256" key="1">
    <source>
        <dbReference type="ARBA" id="ARBA00004189"/>
    </source>
</evidence>
<dbReference type="GO" id="GO:0005901">
    <property type="term" value="C:caveola"/>
    <property type="evidence" value="ECO:0007669"/>
    <property type="project" value="UniProtKB-SubCell"/>
</dbReference>
<protein>
    <recommendedName>
        <fullName evidence="11">Scavenger receptor class B member 1</fullName>
    </recommendedName>
    <alternativeName>
        <fullName evidence="12">SR-BI</fullName>
    </alternativeName>
</protein>
<sequence length="555" mass="62656">MYPDLERYNDCDAEYRGNSFFEQNCNQIFTKGPALTKDFLGKVNAEIVPKKTYIFGREFKTKRILLTTGLSLLFSTSLFVAIVTWFTSTFDNFVLSQMVLKNNSDAFRMWQKPSAKAIYNIYIFNYTNIDDYTNGYVDKLNLNELGPYAYEETLERIDISFPTDDTISFREKRSYNFMPRLSKGRESDMLVVPNLAVIGGSAATKTQGYFTRLAYNGILSALGEDAFLKITAGPLITGYKDKLYELAKTFLPEGTPDKMGLMASKIGESSSIFTINTGERDMNNYAMVQEVDGKSELDYFSGNTCNSVKGTDGALQPPKLVQSKQPLYYFFPQACRRMPLNFEKETTVLNGKVPAYQYVHPEDIFDSVEEKPENGCYCNMENGQCPLKGVFNVTMCNYDAPMFISHPHFHRADPRLLEPFTGLRPNGGDYKTYFKIHPTMGFTMSAKNSLQVNVQLQKAANVAKLDAFEDGMIFPVAILEGVLDDNTLPQDIINTINLVTFTAPTIKLAIQYGSLLTSIITLVSLVLVLRRKSSNMQRSHTDRLIRTNEGYYVAS</sequence>
<keyword evidence="15" id="KW-1185">Reference proteome</keyword>
<evidence type="ECO:0000256" key="10">
    <source>
        <dbReference type="ARBA" id="ARBA00023180"/>
    </source>
</evidence>
<evidence type="ECO:0000256" key="6">
    <source>
        <dbReference type="ARBA" id="ARBA00022989"/>
    </source>
</evidence>
<reference evidence="14" key="1">
    <citation type="submission" date="2022-01" db="EMBL/GenBank/DDBJ databases">
        <authorList>
            <person name="King R."/>
        </authorList>
    </citation>
    <scope>NUCLEOTIDE SEQUENCE</scope>
</reference>
<evidence type="ECO:0000256" key="11">
    <source>
        <dbReference type="ARBA" id="ARBA00040821"/>
    </source>
</evidence>
<dbReference type="PANTHER" id="PTHR11923">
    <property type="entry name" value="SCAVENGER RECEPTOR CLASS B TYPE-1 SR-B1"/>
    <property type="match status" value="1"/>
</dbReference>
<keyword evidence="7 13" id="KW-0472">Membrane</keyword>
<dbReference type="PANTHER" id="PTHR11923:SF110">
    <property type="entry name" value="SCAVENGER RECEPTOR CLASS B MEMBER 1"/>
    <property type="match status" value="1"/>
</dbReference>
<accession>A0A9P0CXF2</accession>
<dbReference type="OrthoDB" id="18585at2759"/>
<dbReference type="EMBL" id="OV651834">
    <property type="protein sequence ID" value="CAH1107590.1"/>
    <property type="molecule type" value="Genomic_DNA"/>
</dbReference>
<feature type="transmembrane region" description="Helical" evidence="13">
    <location>
        <begin position="64"/>
        <end position="86"/>
    </location>
</feature>
<dbReference type="AlphaFoldDB" id="A0A9P0CXF2"/>
<evidence type="ECO:0000256" key="2">
    <source>
        <dbReference type="ARBA" id="ARBA00004651"/>
    </source>
</evidence>
<keyword evidence="10" id="KW-0325">Glycoprotein</keyword>
<evidence type="ECO:0000313" key="15">
    <source>
        <dbReference type="Proteomes" id="UP001153636"/>
    </source>
</evidence>